<dbReference type="Proteomes" id="UP000237000">
    <property type="component" value="Unassembled WGS sequence"/>
</dbReference>
<name>A0A2P5EB30_TREOI</name>
<dbReference type="InParanoid" id="A0A2P5EB30"/>
<organism evidence="1 2">
    <name type="scientific">Trema orientale</name>
    <name type="common">Charcoal tree</name>
    <name type="synonym">Celtis orientalis</name>
    <dbReference type="NCBI Taxonomy" id="63057"/>
    <lineage>
        <taxon>Eukaryota</taxon>
        <taxon>Viridiplantae</taxon>
        <taxon>Streptophyta</taxon>
        <taxon>Embryophyta</taxon>
        <taxon>Tracheophyta</taxon>
        <taxon>Spermatophyta</taxon>
        <taxon>Magnoliopsida</taxon>
        <taxon>eudicotyledons</taxon>
        <taxon>Gunneridae</taxon>
        <taxon>Pentapetalae</taxon>
        <taxon>rosids</taxon>
        <taxon>fabids</taxon>
        <taxon>Rosales</taxon>
        <taxon>Cannabaceae</taxon>
        <taxon>Trema</taxon>
    </lineage>
</organism>
<evidence type="ECO:0000313" key="2">
    <source>
        <dbReference type="Proteomes" id="UP000237000"/>
    </source>
</evidence>
<proteinExistence type="predicted"/>
<accession>A0A2P5EB30</accession>
<protein>
    <submittedName>
        <fullName evidence="1">Uncharacterized protein</fullName>
    </submittedName>
</protein>
<dbReference type="AlphaFoldDB" id="A0A2P5EB30"/>
<gene>
    <name evidence="1" type="ORF">TorRG33x02_214900</name>
</gene>
<comment type="caution">
    <text evidence="1">The sequence shown here is derived from an EMBL/GenBank/DDBJ whole genome shotgun (WGS) entry which is preliminary data.</text>
</comment>
<dbReference type="OrthoDB" id="10307768at2759"/>
<sequence>MRCTKDPLCCSPSSNFCMYPTTKFIDNYVSLHNFLVRKINRKESNSTQLNSTMNRYSHTGFASSIMVHAKQVLTLTPHISESLRKASRGLCSFPRNKFFSLSSRVCFNNA</sequence>
<evidence type="ECO:0000313" key="1">
    <source>
        <dbReference type="EMBL" id="PON82714.1"/>
    </source>
</evidence>
<reference evidence="2" key="1">
    <citation type="submission" date="2016-06" db="EMBL/GenBank/DDBJ databases">
        <title>Parallel loss of symbiosis genes in relatives of nitrogen-fixing non-legume Parasponia.</title>
        <authorList>
            <person name="Van Velzen R."/>
            <person name="Holmer R."/>
            <person name="Bu F."/>
            <person name="Rutten L."/>
            <person name="Van Zeijl A."/>
            <person name="Liu W."/>
            <person name="Santuari L."/>
            <person name="Cao Q."/>
            <person name="Sharma T."/>
            <person name="Shen D."/>
            <person name="Roswanjaya Y."/>
            <person name="Wardhani T."/>
            <person name="Kalhor M.S."/>
            <person name="Jansen J."/>
            <person name="Van den Hoogen J."/>
            <person name="Gungor B."/>
            <person name="Hartog M."/>
            <person name="Hontelez J."/>
            <person name="Verver J."/>
            <person name="Yang W.-C."/>
            <person name="Schijlen E."/>
            <person name="Repin R."/>
            <person name="Schilthuizen M."/>
            <person name="Schranz E."/>
            <person name="Heidstra R."/>
            <person name="Miyata K."/>
            <person name="Fedorova E."/>
            <person name="Kohlen W."/>
            <person name="Bisseling T."/>
            <person name="Smit S."/>
            <person name="Geurts R."/>
        </authorList>
    </citation>
    <scope>NUCLEOTIDE SEQUENCE [LARGE SCALE GENOMIC DNA]</scope>
    <source>
        <strain evidence="2">cv. RG33-2</strain>
    </source>
</reference>
<dbReference type="EMBL" id="JXTC01000189">
    <property type="protein sequence ID" value="PON82714.1"/>
    <property type="molecule type" value="Genomic_DNA"/>
</dbReference>
<keyword evidence="2" id="KW-1185">Reference proteome</keyword>